<reference evidence="7 8" key="1">
    <citation type="submission" date="2017-05" db="EMBL/GenBank/DDBJ databases">
        <title>Genome Analysis of Maritalea myrionectae HL2708#5.</title>
        <authorList>
            <consortium name="Cotde Inc.-PKNU"/>
            <person name="Jang D."/>
            <person name="Oh H.-M."/>
        </authorList>
    </citation>
    <scope>NUCLEOTIDE SEQUENCE [LARGE SCALE GENOMIC DNA]</scope>
    <source>
        <strain evidence="7 8">HL2708#5</strain>
    </source>
</reference>
<dbReference type="GO" id="GO:0043190">
    <property type="term" value="C:ATP-binding cassette (ABC) transporter complex"/>
    <property type="evidence" value="ECO:0007669"/>
    <property type="project" value="InterPro"/>
</dbReference>
<organism evidence="7 8">
    <name type="scientific">Maritalea myrionectae</name>
    <dbReference type="NCBI Taxonomy" id="454601"/>
    <lineage>
        <taxon>Bacteria</taxon>
        <taxon>Pseudomonadati</taxon>
        <taxon>Pseudomonadota</taxon>
        <taxon>Alphaproteobacteria</taxon>
        <taxon>Hyphomicrobiales</taxon>
        <taxon>Devosiaceae</taxon>
        <taxon>Maritalea</taxon>
    </lineage>
</organism>
<dbReference type="PANTHER" id="PTHR30290:SF10">
    <property type="entry name" value="PERIPLASMIC OLIGOPEPTIDE-BINDING PROTEIN-RELATED"/>
    <property type="match status" value="1"/>
</dbReference>
<dbReference type="SUPFAM" id="SSF53850">
    <property type="entry name" value="Periplasmic binding protein-like II"/>
    <property type="match status" value="1"/>
</dbReference>
<feature type="signal peptide" evidence="5">
    <location>
        <begin position="1"/>
        <end position="26"/>
    </location>
</feature>
<dbReference type="InterPro" id="IPR000914">
    <property type="entry name" value="SBP_5_dom"/>
</dbReference>
<dbReference type="PANTHER" id="PTHR30290">
    <property type="entry name" value="PERIPLASMIC BINDING COMPONENT OF ABC TRANSPORTER"/>
    <property type="match status" value="1"/>
</dbReference>
<evidence type="ECO:0000256" key="4">
    <source>
        <dbReference type="ARBA" id="ARBA00022729"/>
    </source>
</evidence>
<dbReference type="Proteomes" id="UP000258927">
    <property type="component" value="Chromosome"/>
</dbReference>
<dbReference type="InterPro" id="IPR039424">
    <property type="entry name" value="SBP_5"/>
</dbReference>
<accession>A0A2R4MIK1</accession>
<dbReference type="STRING" id="1122213.GCA_000423365_00892"/>
<keyword evidence="8" id="KW-1185">Reference proteome</keyword>
<dbReference type="Gene3D" id="3.10.105.10">
    <property type="entry name" value="Dipeptide-binding Protein, Domain 3"/>
    <property type="match status" value="1"/>
</dbReference>
<dbReference type="AlphaFoldDB" id="A0A2R4MIK1"/>
<keyword evidence="4 5" id="KW-0732">Signal</keyword>
<name>A0A2R4MIK1_9HYPH</name>
<dbReference type="RefSeq" id="WP_117396508.1">
    <property type="nucleotide sequence ID" value="NZ_CP021330.1"/>
</dbReference>
<dbReference type="GO" id="GO:0015833">
    <property type="term" value="P:peptide transport"/>
    <property type="evidence" value="ECO:0007669"/>
    <property type="project" value="TreeGrafter"/>
</dbReference>
<proteinExistence type="inferred from homology"/>
<dbReference type="GO" id="GO:1904680">
    <property type="term" value="F:peptide transmembrane transporter activity"/>
    <property type="evidence" value="ECO:0007669"/>
    <property type="project" value="TreeGrafter"/>
</dbReference>
<comment type="subcellular location">
    <subcellularLocation>
        <location evidence="1">Periplasm</location>
    </subcellularLocation>
</comment>
<dbReference type="PIRSF" id="PIRSF002741">
    <property type="entry name" value="MppA"/>
    <property type="match status" value="1"/>
</dbReference>
<sequence length="544" mass="61968">MKFSNLLRAVSLGALLATGIAAPSLAAMTHPNTGEKLAEEQVFTYRLLDGIPTLDPQMMEEVMGFAFARDLFEGLLNQDADGNLVPGVATSWDVNDTNDVYTFHLRENAKWSNGDPVTAHDFVYAWQRSIDPELASPYAWYVELMAIENASEILAGEKDKSELGVRAVDDYTFEVRLTTPLPYFASMTVLATVFPVHQATVEKYGNDWTRPENMVSNGAYKLTEWVLNERTVRERNPYYWNNDETIIDKVLTYVISEENVAFTRYNAGELDMTAVPSGQFTRLKQERPDETLSLPYLGSYYYSFNLADNGPEAFKDVRVRKALSYAVDRKVIVENILQGGQREAYNVVPLATADFTDPDTDYGNWSQAERDEKARALLAEAGYGDDNPLSFKLLYNTSETHKKIATAISQMWKQKLNVDAELNNMEWRTMLETARNDEFDMVRYAWIGDYNEASTFLDLYTSNSPQNWANYVNDEVDQMMADAKVSSKPGPIYTEIEKILARDMPVIPIYHYTSVIMLNTQVKGWPMNNIQQNWYSRDLYKVAE</sequence>
<dbReference type="CDD" id="cd08504">
    <property type="entry name" value="PBP2_OppA"/>
    <property type="match status" value="1"/>
</dbReference>
<feature type="chain" id="PRO_5015351257" evidence="5">
    <location>
        <begin position="27"/>
        <end position="544"/>
    </location>
</feature>
<gene>
    <name evidence="7" type="ORF">MXMO3_03200</name>
</gene>
<dbReference type="Gene3D" id="3.90.76.10">
    <property type="entry name" value="Dipeptide-binding Protein, Domain 1"/>
    <property type="match status" value="1"/>
</dbReference>
<dbReference type="KEGG" id="mmyr:MXMO3_03200"/>
<feature type="domain" description="Solute-binding protein family 5" evidence="6">
    <location>
        <begin position="84"/>
        <end position="467"/>
    </location>
</feature>
<dbReference type="FunFam" id="3.90.76.10:FF:000001">
    <property type="entry name" value="Oligopeptide ABC transporter substrate-binding protein"/>
    <property type="match status" value="1"/>
</dbReference>
<dbReference type="FunFam" id="3.10.105.10:FF:000001">
    <property type="entry name" value="Oligopeptide ABC transporter, oligopeptide-binding protein"/>
    <property type="match status" value="1"/>
</dbReference>
<dbReference type="InterPro" id="IPR030678">
    <property type="entry name" value="Peptide/Ni-bd"/>
</dbReference>
<evidence type="ECO:0000256" key="1">
    <source>
        <dbReference type="ARBA" id="ARBA00004418"/>
    </source>
</evidence>
<comment type="similarity">
    <text evidence="2">Belongs to the bacterial solute-binding protein 5 family.</text>
</comment>
<evidence type="ECO:0000256" key="5">
    <source>
        <dbReference type="SAM" id="SignalP"/>
    </source>
</evidence>
<evidence type="ECO:0000256" key="2">
    <source>
        <dbReference type="ARBA" id="ARBA00005695"/>
    </source>
</evidence>
<evidence type="ECO:0000313" key="7">
    <source>
        <dbReference type="EMBL" id="AVX05706.1"/>
    </source>
</evidence>
<evidence type="ECO:0000256" key="3">
    <source>
        <dbReference type="ARBA" id="ARBA00022448"/>
    </source>
</evidence>
<dbReference type="Gene3D" id="3.40.190.10">
    <property type="entry name" value="Periplasmic binding protein-like II"/>
    <property type="match status" value="1"/>
</dbReference>
<evidence type="ECO:0000259" key="6">
    <source>
        <dbReference type="Pfam" id="PF00496"/>
    </source>
</evidence>
<keyword evidence="3" id="KW-0813">Transport</keyword>
<dbReference type="EMBL" id="CP021330">
    <property type="protein sequence ID" value="AVX05706.1"/>
    <property type="molecule type" value="Genomic_DNA"/>
</dbReference>
<dbReference type="Pfam" id="PF00496">
    <property type="entry name" value="SBP_bac_5"/>
    <property type="match status" value="1"/>
</dbReference>
<dbReference type="GO" id="GO:0030288">
    <property type="term" value="C:outer membrane-bounded periplasmic space"/>
    <property type="evidence" value="ECO:0007669"/>
    <property type="project" value="TreeGrafter"/>
</dbReference>
<protein>
    <submittedName>
        <fullName evidence="7">Putative deoxycholate-binding periplasmic protein</fullName>
    </submittedName>
</protein>
<evidence type="ECO:0000313" key="8">
    <source>
        <dbReference type="Proteomes" id="UP000258927"/>
    </source>
</evidence>